<dbReference type="PRINTS" id="PR00344">
    <property type="entry name" value="BCTRLSENSOR"/>
</dbReference>
<evidence type="ECO:0000259" key="17">
    <source>
        <dbReference type="PROSITE" id="PS50110"/>
    </source>
</evidence>
<dbReference type="SUPFAM" id="SSF46689">
    <property type="entry name" value="Homeodomain-like"/>
    <property type="match status" value="1"/>
</dbReference>
<keyword evidence="14" id="KW-1133">Transmembrane helix</keyword>
<dbReference type="SUPFAM" id="SSF52172">
    <property type="entry name" value="CheY-like"/>
    <property type="match status" value="1"/>
</dbReference>
<dbReference type="InterPro" id="IPR011006">
    <property type="entry name" value="CheY-like_superfamily"/>
</dbReference>
<evidence type="ECO:0000313" key="19">
    <source>
        <dbReference type="Proteomes" id="UP000285650"/>
    </source>
</evidence>
<dbReference type="GO" id="GO:0005524">
    <property type="term" value="F:ATP binding"/>
    <property type="evidence" value="ECO:0007669"/>
    <property type="project" value="UniProtKB-KW"/>
</dbReference>
<keyword evidence="14" id="KW-0812">Transmembrane</keyword>
<dbReference type="InterPro" id="IPR018062">
    <property type="entry name" value="HTH_AraC-typ_CS"/>
</dbReference>
<dbReference type="Pfam" id="PF07495">
    <property type="entry name" value="Y_Y_Y"/>
    <property type="match status" value="1"/>
</dbReference>
<dbReference type="InterPro" id="IPR011123">
    <property type="entry name" value="Y_Y_Y"/>
</dbReference>
<dbReference type="SMART" id="SM00387">
    <property type="entry name" value="HATPase_c"/>
    <property type="match status" value="1"/>
</dbReference>
<dbReference type="PROSITE" id="PS50110">
    <property type="entry name" value="RESPONSE_REGULATORY"/>
    <property type="match status" value="1"/>
</dbReference>
<dbReference type="Pfam" id="PF12833">
    <property type="entry name" value="HTH_18"/>
    <property type="match status" value="1"/>
</dbReference>
<dbReference type="InterPro" id="IPR003661">
    <property type="entry name" value="HisK_dim/P_dom"/>
</dbReference>
<evidence type="ECO:0000256" key="6">
    <source>
        <dbReference type="ARBA" id="ARBA00022777"/>
    </source>
</evidence>
<dbReference type="Gene3D" id="2.60.40.10">
    <property type="entry name" value="Immunoglobulins"/>
    <property type="match status" value="1"/>
</dbReference>
<dbReference type="SMART" id="SM00448">
    <property type="entry name" value="REC"/>
    <property type="match status" value="1"/>
</dbReference>
<dbReference type="Gene3D" id="1.10.287.130">
    <property type="match status" value="1"/>
</dbReference>
<dbReference type="Gene3D" id="3.30.565.10">
    <property type="entry name" value="Histidine kinase-like ATPase, C-terminal domain"/>
    <property type="match status" value="1"/>
</dbReference>
<evidence type="ECO:0000256" key="4">
    <source>
        <dbReference type="ARBA" id="ARBA00022679"/>
    </source>
</evidence>
<evidence type="ECO:0000256" key="3">
    <source>
        <dbReference type="ARBA" id="ARBA00022553"/>
    </source>
</evidence>
<dbReference type="InterPro" id="IPR013783">
    <property type="entry name" value="Ig-like_fold"/>
</dbReference>
<evidence type="ECO:0000256" key="14">
    <source>
        <dbReference type="SAM" id="Phobius"/>
    </source>
</evidence>
<dbReference type="EC" id="2.7.13.3" evidence="2"/>
<accession>A0A414LLW7</accession>
<keyword evidence="3 12" id="KW-0597">Phosphoprotein</keyword>
<dbReference type="Pfam" id="PF02518">
    <property type="entry name" value="HATPase_c"/>
    <property type="match status" value="1"/>
</dbReference>
<protein>
    <recommendedName>
        <fullName evidence="2">histidine kinase</fullName>
        <ecNumber evidence="2">2.7.13.3</ecNumber>
    </recommendedName>
</protein>
<keyword evidence="4" id="KW-0808">Transferase</keyword>
<organism evidence="18 19">
    <name type="scientific">Bacteroides intestinalis</name>
    <dbReference type="NCBI Taxonomy" id="329854"/>
    <lineage>
        <taxon>Bacteria</taxon>
        <taxon>Pseudomonadati</taxon>
        <taxon>Bacteroidota</taxon>
        <taxon>Bacteroidia</taxon>
        <taxon>Bacteroidales</taxon>
        <taxon>Bacteroidaceae</taxon>
        <taxon>Bacteroides</taxon>
    </lineage>
</organism>
<name>A0A414LLW7_9BACE</name>
<proteinExistence type="predicted"/>
<dbReference type="EMBL" id="QSKV01000001">
    <property type="protein sequence ID" value="RHE95635.1"/>
    <property type="molecule type" value="Genomic_DNA"/>
</dbReference>
<dbReference type="FunFam" id="3.30.565.10:FF:000037">
    <property type="entry name" value="Hybrid sensor histidine kinase/response regulator"/>
    <property type="match status" value="1"/>
</dbReference>
<dbReference type="InterPro" id="IPR005467">
    <property type="entry name" value="His_kinase_dom"/>
</dbReference>
<evidence type="ECO:0000256" key="8">
    <source>
        <dbReference type="ARBA" id="ARBA00023012"/>
    </source>
</evidence>
<evidence type="ECO:0000259" key="15">
    <source>
        <dbReference type="PROSITE" id="PS01124"/>
    </source>
</evidence>
<evidence type="ECO:0000256" key="11">
    <source>
        <dbReference type="ARBA" id="ARBA00023163"/>
    </source>
</evidence>
<dbReference type="InterPro" id="IPR036890">
    <property type="entry name" value="HATPase_C_sf"/>
</dbReference>
<dbReference type="SUPFAM" id="SSF47384">
    <property type="entry name" value="Homodimeric domain of signal transducing histidine kinase"/>
    <property type="match status" value="1"/>
</dbReference>
<evidence type="ECO:0000256" key="2">
    <source>
        <dbReference type="ARBA" id="ARBA00012438"/>
    </source>
</evidence>
<dbReference type="GO" id="GO:0043565">
    <property type="term" value="F:sequence-specific DNA binding"/>
    <property type="evidence" value="ECO:0007669"/>
    <property type="project" value="InterPro"/>
</dbReference>
<dbReference type="SMART" id="SM00388">
    <property type="entry name" value="HisKA"/>
    <property type="match status" value="1"/>
</dbReference>
<dbReference type="Proteomes" id="UP000285650">
    <property type="component" value="Unassembled WGS sequence"/>
</dbReference>
<dbReference type="Gene3D" id="1.10.10.60">
    <property type="entry name" value="Homeodomain-like"/>
    <property type="match status" value="1"/>
</dbReference>
<dbReference type="CDD" id="cd00075">
    <property type="entry name" value="HATPase"/>
    <property type="match status" value="1"/>
</dbReference>
<dbReference type="GO" id="GO:0003700">
    <property type="term" value="F:DNA-binding transcription factor activity"/>
    <property type="evidence" value="ECO:0007669"/>
    <property type="project" value="InterPro"/>
</dbReference>
<feature type="modified residue" description="4-aspartylphosphate" evidence="12">
    <location>
        <position position="1138"/>
    </location>
</feature>
<evidence type="ECO:0000256" key="10">
    <source>
        <dbReference type="ARBA" id="ARBA00023125"/>
    </source>
</evidence>
<keyword evidence="14" id="KW-0472">Membrane</keyword>
<dbReference type="InterPro" id="IPR036097">
    <property type="entry name" value="HisK_dim/P_sf"/>
</dbReference>
<dbReference type="PROSITE" id="PS00041">
    <property type="entry name" value="HTH_ARAC_FAMILY_1"/>
    <property type="match status" value="1"/>
</dbReference>
<dbReference type="InterPro" id="IPR015943">
    <property type="entry name" value="WD40/YVTN_repeat-like_dom_sf"/>
</dbReference>
<feature type="compositionally biased region" description="Acidic residues" evidence="13">
    <location>
        <begin position="1066"/>
        <end position="1076"/>
    </location>
</feature>
<dbReference type="CDD" id="cd00082">
    <property type="entry name" value="HisKA"/>
    <property type="match status" value="1"/>
</dbReference>
<keyword evidence="5" id="KW-0547">Nucleotide-binding</keyword>
<keyword evidence="8" id="KW-0902">Two-component regulatory system</keyword>
<keyword evidence="11" id="KW-0804">Transcription</keyword>
<dbReference type="SUPFAM" id="SSF55874">
    <property type="entry name" value="ATPase domain of HSP90 chaperone/DNA topoisomerase II/histidine kinase"/>
    <property type="match status" value="1"/>
</dbReference>
<evidence type="ECO:0000256" key="9">
    <source>
        <dbReference type="ARBA" id="ARBA00023015"/>
    </source>
</evidence>
<evidence type="ECO:0000313" key="18">
    <source>
        <dbReference type="EMBL" id="RHE95635.1"/>
    </source>
</evidence>
<reference evidence="18 19" key="1">
    <citation type="submission" date="2018-08" db="EMBL/GenBank/DDBJ databases">
        <title>A genome reference for cultivated species of the human gut microbiota.</title>
        <authorList>
            <person name="Zou Y."/>
            <person name="Xue W."/>
            <person name="Luo G."/>
        </authorList>
    </citation>
    <scope>NUCLEOTIDE SEQUENCE [LARGE SCALE GENOMIC DNA]</scope>
    <source>
        <strain evidence="18 19">AM27-17</strain>
    </source>
</reference>
<dbReference type="Pfam" id="PF07494">
    <property type="entry name" value="Reg_prop"/>
    <property type="match status" value="3"/>
</dbReference>
<dbReference type="InterPro" id="IPR018060">
    <property type="entry name" value="HTH_AraC"/>
</dbReference>
<dbReference type="SUPFAM" id="SSF63829">
    <property type="entry name" value="Calcium-dependent phosphotriesterase"/>
    <property type="match status" value="3"/>
</dbReference>
<keyword evidence="10" id="KW-0238">DNA-binding</keyword>
<sequence length="1352" mass="155907">MKRTKYYVTPVLLLFCINLYGQYFKKLDMKDGLSNLSVLAIYQDTLGRMWFGTNEGVNIYDGERLSTYKSYEIIDNQLRKKKFINGVVDQIVGDFYGDVFLKTDGALIKYDIRKERFKEIYPTGISSIAAFDHEVWCAASDSLFRYNAEADSLSFYQKLNTPTIWCMAKSGDKIWIGTAKGLYVLEGETVKCLLPEIEIFKLFVSSRNELWIASRMRGLYKIGRDGTLKKEISASDRVVSEQIRSFVEDDQNNVWFGTFDGLQMYRPSADTYCVYRPNFHPGSLSHESVFSLYKDRQGTIWVGTYYGGVNYFNLKKDLFKYYVYAEANNNCLNYPIIGQIIEDKRRDLWICTDGGGVNRFNRKTNTFTYYTTESGKNSILHDNVKTITYDESRDQIYIGTYTGGLSLYDRATNHFHNYLDDYKRTGKGPDHIIYYSLFKDGWLYVTARNGFWRMHPDKGEFQLISNKDIFQTFEIDSRGYVWLAADLDLYKLSLSDWGKIESVHFDTLENRKVRITKIMEATDGTVYVSTIGNGVFSYNYDTGKWEHYTAEQNSLLSNFCYNLAESPLNNILITNDKGISIYSPFSHSMYSVELGAIKGMISAVADGGGICVADDDMVYIGGVDGVISFREKDLYMNDESDTSELYFVSLFVNNVKVCPGDTQHVLEESLPFIQHIDLSSWQNNLMVDFSSSNYIELEKSIWYQYKLEGFDKDWISTNQLRLIYTNLAPGNYVLKVREAKNRLGEDMGEEIALNIVIHYPWYRSFWAYLVYFLIVAGIIYVFLRVRNARKALALSLAKEKDEKERIEEVNKMKLRFFTNISHEFRTPLTLIVGQIEMLLQSEKLSLSVYRRLHSIHKNAMNLRFLITELLDFRKQEQGFMKLKVECVDIVPFLEDVYRSFWELARKRNIVYTFEHPNEKMEVWFDPVQMQKAVFNLLSNAFKYTSDGKSVKVSVRKQQQIMEITVSDTGCGIPQDDLSRIFERFYQGNEKQQRGIVGSGIGLALTKGIIEAHRGDIAVESVLEEGSSFKIQLLLGNNHFTKEELEHEKVTVPALDWEAIVYDEVEPLPEEESEESEMGTGQEKEESGKPRVLLVEDDEGVLDMLEGIFSSSYIVYKASNGQMGFELAQQLQPDLVVSDVMMPVMSGKEMCYKIKNSLELAYIPVVLLTAQSSIDYTIEGYMFGADDYITKPFNVKLLLARCNNLLRNRRLLLKKLSRTEAMIPQEAGGFTAADQKLLDTASEVIKRNFDNPDFDMNMLASELNMGRSKMFLRLKEVMGLTPNEFTMKLKLEEALRLLQEEPQYNISEISYRLGFTSPRYFSRCFKSFYGVAPLSYRKDSPREDSQAEEDIQE</sequence>
<keyword evidence="9" id="KW-0805">Transcription regulation</keyword>
<evidence type="ECO:0000256" key="1">
    <source>
        <dbReference type="ARBA" id="ARBA00000085"/>
    </source>
</evidence>
<feature type="domain" description="HTH araC/xylS-type" evidence="15">
    <location>
        <begin position="1238"/>
        <end position="1338"/>
    </location>
</feature>
<dbReference type="CDD" id="cd17574">
    <property type="entry name" value="REC_OmpR"/>
    <property type="match status" value="1"/>
</dbReference>
<dbReference type="InterPro" id="IPR011110">
    <property type="entry name" value="Reg_prop"/>
</dbReference>
<dbReference type="InterPro" id="IPR003594">
    <property type="entry name" value="HATPase_dom"/>
</dbReference>
<dbReference type="Gene3D" id="3.40.50.2300">
    <property type="match status" value="1"/>
</dbReference>
<dbReference type="PROSITE" id="PS50109">
    <property type="entry name" value="HIS_KIN"/>
    <property type="match status" value="1"/>
</dbReference>
<comment type="catalytic activity">
    <reaction evidence="1">
        <text>ATP + protein L-histidine = ADP + protein N-phospho-L-histidine.</text>
        <dbReference type="EC" id="2.7.13.3"/>
    </reaction>
</comment>
<dbReference type="PANTHER" id="PTHR43547:SF2">
    <property type="entry name" value="HYBRID SIGNAL TRANSDUCTION HISTIDINE KINASE C"/>
    <property type="match status" value="1"/>
</dbReference>
<dbReference type="Gene3D" id="2.130.10.10">
    <property type="entry name" value="YVTN repeat-like/Quinoprotein amine dehydrogenase"/>
    <property type="match status" value="2"/>
</dbReference>
<feature type="region of interest" description="Disordered" evidence="13">
    <location>
        <begin position="1066"/>
        <end position="1089"/>
    </location>
</feature>
<gene>
    <name evidence="18" type="ORF">DW712_01395</name>
</gene>
<dbReference type="Pfam" id="PF00512">
    <property type="entry name" value="HisKA"/>
    <property type="match status" value="1"/>
</dbReference>
<evidence type="ECO:0000259" key="16">
    <source>
        <dbReference type="PROSITE" id="PS50109"/>
    </source>
</evidence>
<evidence type="ECO:0000256" key="7">
    <source>
        <dbReference type="ARBA" id="ARBA00022840"/>
    </source>
</evidence>
<dbReference type="GO" id="GO:0000155">
    <property type="term" value="F:phosphorelay sensor kinase activity"/>
    <property type="evidence" value="ECO:0007669"/>
    <property type="project" value="InterPro"/>
</dbReference>
<dbReference type="Pfam" id="PF00072">
    <property type="entry name" value="Response_reg"/>
    <property type="match status" value="1"/>
</dbReference>
<dbReference type="PANTHER" id="PTHR43547">
    <property type="entry name" value="TWO-COMPONENT HISTIDINE KINASE"/>
    <property type="match status" value="1"/>
</dbReference>
<keyword evidence="6 18" id="KW-0418">Kinase</keyword>
<dbReference type="RefSeq" id="WP_118220781.1">
    <property type="nucleotide sequence ID" value="NZ_JAQEXF010000009.1"/>
</dbReference>
<evidence type="ECO:0000256" key="5">
    <source>
        <dbReference type="ARBA" id="ARBA00022741"/>
    </source>
</evidence>
<evidence type="ECO:0000256" key="13">
    <source>
        <dbReference type="SAM" id="MobiDB-lite"/>
    </source>
</evidence>
<dbReference type="InterPro" id="IPR001789">
    <property type="entry name" value="Sig_transdc_resp-reg_receiver"/>
</dbReference>
<comment type="caution">
    <text evidence="18">The sequence shown here is derived from an EMBL/GenBank/DDBJ whole genome shotgun (WGS) entry which is preliminary data.</text>
</comment>
<dbReference type="PROSITE" id="PS01124">
    <property type="entry name" value="HTH_ARAC_FAMILY_2"/>
    <property type="match status" value="1"/>
</dbReference>
<feature type="domain" description="Histidine kinase" evidence="16">
    <location>
        <begin position="819"/>
        <end position="1036"/>
    </location>
</feature>
<keyword evidence="7" id="KW-0067">ATP-binding</keyword>
<feature type="transmembrane region" description="Helical" evidence="14">
    <location>
        <begin position="765"/>
        <end position="783"/>
    </location>
</feature>
<dbReference type="InterPro" id="IPR004358">
    <property type="entry name" value="Sig_transdc_His_kin-like_C"/>
</dbReference>
<dbReference type="SMART" id="SM00342">
    <property type="entry name" value="HTH_ARAC"/>
    <property type="match status" value="1"/>
</dbReference>
<evidence type="ECO:0000256" key="12">
    <source>
        <dbReference type="PROSITE-ProRule" id="PRU00169"/>
    </source>
</evidence>
<feature type="domain" description="Response regulatory" evidence="17">
    <location>
        <begin position="1090"/>
        <end position="1205"/>
    </location>
</feature>
<dbReference type="InterPro" id="IPR009057">
    <property type="entry name" value="Homeodomain-like_sf"/>
</dbReference>